<dbReference type="Pfam" id="PF18495">
    <property type="entry name" value="VbhA"/>
    <property type="match status" value="1"/>
</dbReference>
<reference evidence="2 3" key="1">
    <citation type="submission" date="2016-11" db="EMBL/GenBank/DDBJ databases">
        <authorList>
            <person name="Varghese N."/>
            <person name="Submissions S."/>
        </authorList>
    </citation>
    <scope>NUCLEOTIDE SEQUENCE [LARGE SCALE GENOMIC DNA]</scope>
    <source>
        <strain evidence="2 3">PA</strain>
    </source>
</reference>
<dbReference type="RefSeq" id="WP_256624151.1">
    <property type="nucleotide sequence ID" value="NZ_FQYL01000012.1"/>
</dbReference>
<accession>A0ABY1IGH1</accession>
<comment type="caution">
    <text evidence="2">The sequence shown here is derived from an EMBL/GenBank/DDBJ whole genome shotgun (WGS) entry which is preliminary data.</text>
</comment>
<sequence>MSTVSVPQERFAPEQWWPSLFEGLEPADVRAVSRALAAAWHEGWEPTYDDVKLLTDEARGLIDGDEYLRAARRAARAKAAARRRAPLPATA</sequence>
<gene>
    <name evidence="2" type="ORF">SAMN05216246_11233</name>
</gene>
<proteinExistence type="predicted"/>
<organism evidence="2 3">
    <name type="scientific">Actinomyces denticolens</name>
    <dbReference type="NCBI Taxonomy" id="52767"/>
    <lineage>
        <taxon>Bacteria</taxon>
        <taxon>Bacillati</taxon>
        <taxon>Actinomycetota</taxon>
        <taxon>Actinomycetes</taxon>
        <taxon>Actinomycetales</taxon>
        <taxon>Actinomycetaceae</taxon>
        <taxon>Actinomyces</taxon>
    </lineage>
</organism>
<evidence type="ECO:0000259" key="1">
    <source>
        <dbReference type="Pfam" id="PF18495"/>
    </source>
</evidence>
<name>A0ABY1IGH1_9ACTO</name>
<feature type="domain" description="Antitoxin VbhA" evidence="1">
    <location>
        <begin position="30"/>
        <end position="73"/>
    </location>
</feature>
<dbReference type="EMBL" id="FQYL01000012">
    <property type="protein sequence ID" value="SHJ13629.1"/>
    <property type="molecule type" value="Genomic_DNA"/>
</dbReference>
<evidence type="ECO:0000313" key="3">
    <source>
        <dbReference type="Proteomes" id="UP000184390"/>
    </source>
</evidence>
<dbReference type="InterPro" id="IPR041535">
    <property type="entry name" value="VbhA"/>
</dbReference>
<evidence type="ECO:0000313" key="2">
    <source>
        <dbReference type="EMBL" id="SHJ13629.1"/>
    </source>
</evidence>
<keyword evidence="3" id="KW-1185">Reference proteome</keyword>
<protein>
    <recommendedName>
        <fullName evidence="1">Antitoxin VbhA domain-containing protein</fullName>
    </recommendedName>
</protein>
<dbReference type="Proteomes" id="UP000184390">
    <property type="component" value="Unassembled WGS sequence"/>
</dbReference>